<comment type="caution">
    <text evidence="2">The sequence shown here is derived from an EMBL/GenBank/DDBJ whole genome shotgun (WGS) entry which is preliminary data.</text>
</comment>
<dbReference type="Pfam" id="PF07336">
    <property type="entry name" value="ABATE"/>
    <property type="match status" value="1"/>
</dbReference>
<keyword evidence="3" id="KW-1185">Reference proteome</keyword>
<dbReference type="PANTHER" id="PTHR35525:SF3">
    <property type="entry name" value="BLL6575 PROTEIN"/>
    <property type="match status" value="1"/>
</dbReference>
<dbReference type="InterPro" id="IPR010852">
    <property type="entry name" value="ABATE"/>
</dbReference>
<dbReference type="InterPro" id="IPR021005">
    <property type="entry name" value="Znf_CGNR"/>
</dbReference>
<dbReference type="Pfam" id="PF11706">
    <property type="entry name" value="zf-CGNR"/>
    <property type="match status" value="1"/>
</dbReference>
<evidence type="ECO:0000313" key="2">
    <source>
        <dbReference type="EMBL" id="GIH34543.1"/>
    </source>
</evidence>
<evidence type="ECO:0000313" key="3">
    <source>
        <dbReference type="Proteomes" id="UP000651728"/>
    </source>
</evidence>
<evidence type="ECO:0000259" key="1">
    <source>
        <dbReference type="Pfam" id="PF11706"/>
    </source>
</evidence>
<name>A0ABQ4FIC1_9ACTN</name>
<protein>
    <recommendedName>
        <fullName evidence="1">Zinc finger CGNR domain-containing protein</fullName>
    </recommendedName>
</protein>
<dbReference type="EMBL" id="BOOB01000037">
    <property type="protein sequence ID" value="GIH34543.1"/>
    <property type="molecule type" value="Genomic_DNA"/>
</dbReference>
<dbReference type="PANTHER" id="PTHR35525">
    <property type="entry name" value="BLL6575 PROTEIN"/>
    <property type="match status" value="1"/>
</dbReference>
<feature type="domain" description="Zinc finger CGNR" evidence="1">
    <location>
        <begin position="166"/>
        <end position="208"/>
    </location>
</feature>
<dbReference type="Proteomes" id="UP000651728">
    <property type="component" value="Unassembled WGS sequence"/>
</dbReference>
<dbReference type="SUPFAM" id="SSF160904">
    <property type="entry name" value="Jann2411-like"/>
    <property type="match status" value="1"/>
</dbReference>
<sequence>MSLTLHARDGTTFRFDPGALCLEFLMSGGVGVYACYESLHEPADLARWTALSRLGLDQVDTTMDDLARAKALRTALWGLAADRAHGRTPRQADVDAVNEAAAAAPLVPVMTVPVMTVPVMTGDAMTGDAMTMDGRKSWAPAATGRQVVATVARDAIDLFTGPFAARVRECAADGCPLVFVDTSRPGSRRWCSMERCGNRHKVRAHRSRDVPAG</sequence>
<dbReference type="Gene3D" id="1.10.3300.10">
    <property type="entry name" value="Jann2411-like domain"/>
    <property type="match status" value="1"/>
</dbReference>
<reference evidence="2 3" key="1">
    <citation type="submission" date="2021-01" db="EMBL/GenBank/DDBJ databases">
        <title>Whole genome shotgun sequence of Microbispora amethystogenes NBRC 101907.</title>
        <authorList>
            <person name="Komaki H."/>
            <person name="Tamura T."/>
        </authorList>
    </citation>
    <scope>NUCLEOTIDE SEQUENCE [LARGE SCALE GENOMIC DNA]</scope>
    <source>
        <strain evidence="2 3">NBRC 101907</strain>
    </source>
</reference>
<dbReference type="InterPro" id="IPR023286">
    <property type="entry name" value="ABATE_dom_sf"/>
</dbReference>
<dbReference type="RefSeq" id="WP_239101542.1">
    <property type="nucleotide sequence ID" value="NZ_BAABEJ010000002.1"/>
</dbReference>
<accession>A0ABQ4FIC1</accession>
<organism evidence="2 3">
    <name type="scientific">Microbispora amethystogenes</name>
    <dbReference type="NCBI Taxonomy" id="1427754"/>
    <lineage>
        <taxon>Bacteria</taxon>
        <taxon>Bacillati</taxon>
        <taxon>Actinomycetota</taxon>
        <taxon>Actinomycetes</taxon>
        <taxon>Streptosporangiales</taxon>
        <taxon>Streptosporangiaceae</taxon>
        <taxon>Microbispora</taxon>
    </lineage>
</organism>
<gene>
    <name evidence="2" type="ORF">Mam01_47070</name>
</gene>
<proteinExistence type="predicted"/>